<accession>A0A9P4QTY4</accession>
<name>A0A9P4QTY4_9PLEO</name>
<organism evidence="2 3">
    <name type="scientific">Polyplosphaeria fusca</name>
    <dbReference type="NCBI Taxonomy" id="682080"/>
    <lineage>
        <taxon>Eukaryota</taxon>
        <taxon>Fungi</taxon>
        <taxon>Dikarya</taxon>
        <taxon>Ascomycota</taxon>
        <taxon>Pezizomycotina</taxon>
        <taxon>Dothideomycetes</taxon>
        <taxon>Pleosporomycetidae</taxon>
        <taxon>Pleosporales</taxon>
        <taxon>Tetraplosphaeriaceae</taxon>
        <taxon>Polyplosphaeria</taxon>
    </lineage>
</organism>
<dbReference type="AlphaFoldDB" id="A0A9P4QTY4"/>
<sequence length="169" mass="18374">MTSTMLSRTPSPHSPKHAPRRSFSHHQSTLAYPQRYCLFPHQTPPQGPPHLPPCAAPAAATPPRRRLRFLLRLRRRALRHHVSSARRRGRSCCGTSSGRLCHSGWAGASSARRCSCCGVVSVVCDGEKTLGDELLVRLGLQGACGWGHAVEGCGFQEFELGLDGGEERG</sequence>
<gene>
    <name evidence="2" type="ORF">EJ04DRAFT_555061</name>
</gene>
<comment type="caution">
    <text evidence="2">The sequence shown here is derived from an EMBL/GenBank/DDBJ whole genome shotgun (WGS) entry which is preliminary data.</text>
</comment>
<feature type="compositionally biased region" description="Polar residues" evidence="1">
    <location>
        <begin position="1"/>
        <end position="11"/>
    </location>
</feature>
<evidence type="ECO:0000313" key="2">
    <source>
        <dbReference type="EMBL" id="KAF2730912.1"/>
    </source>
</evidence>
<evidence type="ECO:0000256" key="1">
    <source>
        <dbReference type="SAM" id="MobiDB-lite"/>
    </source>
</evidence>
<feature type="region of interest" description="Disordered" evidence="1">
    <location>
        <begin position="1"/>
        <end position="25"/>
    </location>
</feature>
<protein>
    <submittedName>
        <fullName evidence="2">Uncharacterized protein</fullName>
    </submittedName>
</protein>
<evidence type="ECO:0000313" key="3">
    <source>
        <dbReference type="Proteomes" id="UP000799444"/>
    </source>
</evidence>
<proteinExistence type="predicted"/>
<keyword evidence="3" id="KW-1185">Reference proteome</keyword>
<dbReference type="EMBL" id="ML996206">
    <property type="protein sequence ID" value="KAF2730912.1"/>
    <property type="molecule type" value="Genomic_DNA"/>
</dbReference>
<reference evidence="2" key="1">
    <citation type="journal article" date="2020" name="Stud. Mycol.">
        <title>101 Dothideomycetes genomes: a test case for predicting lifestyles and emergence of pathogens.</title>
        <authorList>
            <person name="Haridas S."/>
            <person name="Albert R."/>
            <person name="Binder M."/>
            <person name="Bloem J."/>
            <person name="Labutti K."/>
            <person name="Salamov A."/>
            <person name="Andreopoulos B."/>
            <person name="Baker S."/>
            <person name="Barry K."/>
            <person name="Bills G."/>
            <person name="Bluhm B."/>
            <person name="Cannon C."/>
            <person name="Castanera R."/>
            <person name="Culley D."/>
            <person name="Daum C."/>
            <person name="Ezra D."/>
            <person name="Gonzalez J."/>
            <person name="Henrissat B."/>
            <person name="Kuo A."/>
            <person name="Liang C."/>
            <person name="Lipzen A."/>
            <person name="Lutzoni F."/>
            <person name="Magnuson J."/>
            <person name="Mondo S."/>
            <person name="Nolan M."/>
            <person name="Ohm R."/>
            <person name="Pangilinan J."/>
            <person name="Park H.-J."/>
            <person name="Ramirez L."/>
            <person name="Alfaro M."/>
            <person name="Sun H."/>
            <person name="Tritt A."/>
            <person name="Yoshinaga Y."/>
            <person name="Zwiers L.-H."/>
            <person name="Turgeon B."/>
            <person name="Goodwin S."/>
            <person name="Spatafora J."/>
            <person name="Crous P."/>
            <person name="Grigoriev I."/>
        </authorList>
    </citation>
    <scope>NUCLEOTIDE SEQUENCE</scope>
    <source>
        <strain evidence="2">CBS 125425</strain>
    </source>
</reference>
<feature type="compositionally biased region" description="Basic residues" evidence="1">
    <location>
        <begin position="14"/>
        <end position="24"/>
    </location>
</feature>
<dbReference type="Proteomes" id="UP000799444">
    <property type="component" value="Unassembled WGS sequence"/>
</dbReference>